<evidence type="ECO:0000313" key="2">
    <source>
        <dbReference type="EMBL" id="MEC5385828.1"/>
    </source>
</evidence>
<keyword evidence="1" id="KW-1133">Transmembrane helix</keyword>
<reference evidence="2 3" key="1">
    <citation type="submission" date="2024-01" db="EMBL/GenBank/DDBJ databases">
        <title>Uliginosibacterium soil sp. nov.</title>
        <authorList>
            <person name="Lv Y."/>
        </authorList>
    </citation>
    <scope>NUCLEOTIDE SEQUENCE [LARGE SCALE GENOMIC DNA]</scope>
    <source>
        <strain evidence="2 3">H3</strain>
    </source>
</reference>
<dbReference type="RefSeq" id="WP_327598775.1">
    <property type="nucleotide sequence ID" value="NZ_JAYXHS010000001.1"/>
</dbReference>
<comment type="caution">
    <text evidence="2">The sequence shown here is derived from an EMBL/GenBank/DDBJ whole genome shotgun (WGS) entry which is preliminary data.</text>
</comment>
<proteinExistence type="predicted"/>
<dbReference type="EMBL" id="JAYXHS010000001">
    <property type="protein sequence ID" value="MEC5385828.1"/>
    <property type="molecule type" value="Genomic_DNA"/>
</dbReference>
<feature type="transmembrane region" description="Helical" evidence="1">
    <location>
        <begin position="24"/>
        <end position="45"/>
    </location>
</feature>
<dbReference type="InterPro" id="IPR036249">
    <property type="entry name" value="Thioredoxin-like_sf"/>
</dbReference>
<evidence type="ECO:0000256" key="1">
    <source>
        <dbReference type="SAM" id="Phobius"/>
    </source>
</evidence>
<keyword evidence="3" id="KW-1185">Reference proteome</keyword>
<sequence>MKSEQILSPAAPTAEQVAKGRRTLVLLFLVCLAPVLAAYGAFYVWRPSAQASYGKVVSPPVALPVATLKTLDGAPLVEGIRGKWTLAVRAPSACDPACQQELYYTRQIRTITGANMDRVARLWVFDDARQPEAKLLADHPGLLVVSDPALASAVGPAGQIALIDPRGNLMMRFPENAEPKGIVKDLQKLLKYSR</sequence>
<name>A0ABU6K438_9RHOO</name>
<protein>
    <recommendedName>
        <fullName evidence="4">Cytochrome C oxidase subunit I</fullName>
    </recommendedName>
</protein>
<evidence type="ECO:0000313" key="3">
    <source>
        <dbReference type="Proteomes" id="UP001331561"/>
    </source>
</evidence>
<evidence type="ECO:0008006" key="4">
    <source>
        <dbReference type="Google" id="ProtNLM"/>
    </source>
</evidence>
<keyword evidence="1" id="KW-0472">Membrane</keyword>
<organism evidence="2 3">
    <name type="scientific">Uliginosibacterium silvisoli</name>
    <dbReference type="NCBI Taxonomy" id="3114758"/>
    <lineage>
        <taxon>Bacteria</taxon>
        <taxon>Pseudomonadati</taxon>
        <taxon>Pseudomonadota</taxon>
        <taxon>Betaproteobacteria</taxon>
        <taxon>Rhodocyclales</taxon>
        <taxon>Zoogloeaceae</taxon>
        <taxon>Uliginosibacterium</taxon>
    </lineage>
</organism>
<gene>
    <name evidence="2" type="ORF">VVD49_08835</name>
</gene>
<accession>A0ABU6K438</accession>
<dbReference type="Proteomes" id="UP001331561">
    <property type="component" value="Unassembled WGS sequence"/>
</dbReference>
<keyword evidence="1" id="KW-0812">Transmembrane</keyword>
<dbReference type="SUPFAM" id="SSF52833">
    <property type="entry name" value="Thioredoxin-like"/>
    <property type="match status" value="1"/>
</dbReference>